<dbReference type="Pfam" id="PF13432">
    <property type="entry name" value="TPR_16"/>
    <property type="match status" value="2"/>
</dbReference>
<gene>
    <name evidence="4" type="ORF">JOF53_000088</name>
</gene>
<sequence length="274" mass="29562">MLLSCAGWGCQRTIRAVTGPLRRAEHRICPDCHGTLCAVCAGARPRALFTGPRCPACDGHLVNGARARRVLKSPKAELVRRFEQALRAGQCGQYAESLAGLDAVLAQRATFLAAGFHRGIALRELGRLDEALAAFEWTTRFDPAHLRAYFDQGNTLRDLGRPEEAVIVYDRVLAREPRYFAVLVNKATTLNELGLYEQSLAAATEAVRLDAEGTAVDDTAPVRGHAHGVLGAALTNLGRYEDALAAFDLALSTGPDTPDLHATRALVLARLGRV</sequence>
<name>A0ABS5A3R0_9PSEU</name>
<dbReference type="InterPro" id="IPR011990">
    <property type="entry name" value="TPR-like_helical_dom_sf"/>
</dbReference>
<evidence type="ECO:0000256" key="3">
    <source>
        <dbReference type="PROSITE-ProRule" id="PRU00339"/>
    </source>
</evidence>
<reference evidence="4 5" key="1">
    <citation type="submission" date="2021-03" db="EMBL/GenBank/DDBJ databases">
        <title>Sequencing the genomes of 1000 actinobacteria strains.</title>
        <authorList>
            <person name="Klenk H.-P."/>
        </authorList>
    </citation>
    <scope>NUCLEOTIDE SEQUENCE [LARGE SCALE GENOMIC DNA]</scope>
    <source>
        <strain evidence="4 5">DSM 44580</strain>
    </source>
</reference>
<dbReference type="RefSeq" id="WP_086782477.1">
    <property type="nucleotide sequence ID" value="NZ_JAGIOO010000001.1"/>
</dbReference>
<feature type="repeat" description="TPR" evidence="3">
    <location>
        <begin position="112"/>
        <end position="145"/>
    </location>
</feature>
<dbReference type="InterPro" id="IPR019734">
    <property type="entry name" value="TPR_rpt"/>
</dbReference>
<dbReference type="InterPro" id="IPR051685">
    <property type="entry name" value="Ycf3/AcsC/BcsC/TPR_MFPF"/>
</dbReference>
<dbReference type="EMBL" id="JAGIOO010000001">
    <property type="protein sequence ID" value="MBP2471216.1"/>
    <property type="molecule type" value="Genomic_DNA"/>
</dbReference>
<evidence type="ECO:0000313" key="5">
    <source>
        <dbReference type="Proteomes" id="UP001519363"/>
    </source>
</evidence>
<dbReference type="PANTHER" id="PTHR44943:SF8">
    <property type="entry name" value="TPR REPEAT-CONTAINING PROTEIN MJ0263"/>
    <property type="match status" value="1"/>
</dbReference>
<comment type="caution">
    <text evidence="4">The sequence shown here is derived from an EMBL/GenBank/DDBJ whole genome shotgun (WGS) entry which is preliminary data.</text>
</comment>
<evidence type="ECO:0000256" key="1">
    <source>
        <dbReference type="ARBA" id="ARBA00022737"/>
    </source>
</evidence>
<accession>A0ABS5A3R0</accession>
<dbReference type="PROSITE" id="PS50005">
    <property type="entry name" value="TPR"/>
    <property type="match status" value="3"/>
</dbReference>
<dbReference type="Gene3D" id="1.25.40.10">
    <property type="entry name" value="Tetratricopeptide repeat domain"/>
    <property type="match status" value="1"/>
</dbReference>
<keyword evidence="1" id="KW-0677">Repeat</keyword>
<evidence type="ECO:0000256" key="2">
    <source>
        <dbReference type="ARBA" id="ARBA00022803"/>
    </source>
</evidence>
<feature type="repeat" description="TPR" evidence="3">
    <location>
        <begin position="146"/>
        <end position="179"/>
    </location>
</feature>
<proteinExistence type="predicted"/>
<dbReference type="SMART" id="SM00028">
    <property type="entry name" value="TPR"/>
    <property type="match status" value="4"/>
</dbReference>
<dbReference type="PANTHER" id="PTHR44943">
    <property type="entry name" value="CELLULOSE SYNTHASE OPERON PROTEIN C"/>
    <property type="match status" value="1"/>
</dbReference>
<evidence type="ECO:0000313" key="4">
    <source>
        <dbReference type="EMBL" id="MBP2471216.1"/>
    </source>
</evidence>
<keyword evidence="5" id="KW-1185">Reference proteome</keyword>
<keyword evidence="2 3" id="KW-0802">TPR repeat</keyword>
<dbReference type="SUPFAM" id="SSF48452">
    <property type="entry name" value="TPR-like"/>
    <property type="match status" value="1"/>
</dbReference>
<organism evidence="4 5">
    <name type="scientific">Crossiella equi</name>
    <dbReference type="NCBI Taxonomy" id="130796"/>
    <lineage>
        <taxon>Bacteria</taxon>
        <taxon>Bacillati</taxon>
        <taxon>Actinomycetota</taxon>
        <taxon>Actinomycetes</taxon>
        <taxon>Pseudonocardiales</taxon>
        <taxon>Pseudonocardiaceae</taxon>
        <taxon>Crossiella</taxon>
    </lineage>
</organism>
<dbReference type="Proteomes" id="UP001519363">
    <property type="component" value="Unassembled WGS sequence"/>
</dbReference>
<protein>
    <submittedName>
        <fullName evidence="4">Tetratricopeptide (TPR) repeat protein</fullName>
    </submittedName>
</protein>
<feature type="repeat" description="TPR" evidence="3">
    <location>
        <begin position="224"/>
        <end position="257"/>
    </location>
</feature>